<evidence type="ECO:0000259" key="1">
    <source>
        <dbReference type="PROSITE" id="PS50967"/>
    </source>
</evidence>
<dbReference type="Gene3D" id="3.30.420.10">
    <property type="entry name" value="Ribonuclease H-like superfamily/Ribonuclease H"/>
    <property type="match status" value="1"/>
</dbReference>
<dbReference type="Pfam" id="PF00570">
    <property type="entry name" value="HRDC"/>
    <property type="match status" value="1"/>
</dbReference>
<dbReference type="Proteomes" id="UP000185612">
    <property type="component" value="Unassembled WGS sequence"/>
</dbReference>
<dbReference type="InterPro" id="IPR012337">
    <property type="entry name" value="RNaseH-like_sf"/>
</dbReference>
<dbReference type="SUPFAM" id="SSF53098">
    <property type="entry name" value="Ribonuclease H-like"/>
    <property type="match status" value="1"/>
</dbReference>
<sequence>MPPMSNPSSACPTNLDLVTLDVPRAGVPEIITTAAELDACCAALAAATGPVALDTERAAGFKYHPRAYLVQVRREGAGTFLIDPTCFPSLAPVQAALLDAEWILHAADQDLPCLALEGMRPSRLWDTALAARLLGFERIGLGPLLEDEFAIHLAKEHSAADWSIRPLPASYLAYAALDVELLIELRERQVEQLTQAGKLAWAEEEFEHLRLAPPTPAKLDPWRSVPKAHTIKDPRGLAILRELWTTRDELASAVDLTPGRIIPHHSLVAMAEQQVRTAEEVLSLKACRNSRVRENLDFIVDALDRAWQLPADELPAKRGPASPGSVGDPKLWRRKDPLAADMYDALRATVLRRAEELRVPQELLLRPADQRRVAWYAYEHYRRRAAAPTAAEVAELIGRCGGRGWQAAQTAAEIAQALGEAAHS</sequence>
<reference evidence="3" key="1">
    <citation type="submission" date="2016-12" db="EMBL/GenBank/DDBJ databases">
        <authorList>
            <person name="Meng X."/>
        </authorList>
    </citation>
    <scope>NUCLEOTIDE SEQUENCE [LARGE SCALE GENOMIC DNA]</scope>
    <source>
        <strain evidence="3">DSM 20732</strain>
    </source>
</reference>
<dbReference type="PANTHER" id="PTHR47649">
    <property type="entry name" value="RIBONUCLEASE D"/>
    <property type="match status" value="1"/>
</dbReference>
<comment type="caution">
    <text evidence="2">The sequence shown here is derived from an EMBL/GenBank/DDBJ whole genome shotgun (WGS) entry which is preliminary data.</text>
</comment>
<dbReference type="InParanoid" id="A0A1Q5PXY0"/>
<dbReference type="InterPro" id="IPR051086">
    <property type="entry name" value="RNase_D-like"/>
</dbReference>
<name>A0A1Q5PXY0_9ACTO</name>
<dbReference type="STRING" id="52770.BSZ40_03165"/>
<dbReference type="EMBL" id="MQVS01000002">
    <property type="protein sequence ID" value="OKL52473.1"/>
    <property type="molecule type" value="Genomic_DNA"/>
</dbReference>
<accession>A0A1Q5PXY0</accession>
<dbReference type="GO" id="GO:0006139">
    <property type="term" value="P:nucleobase-containing compound metabolic process"/>
    <property type="evidence" value="ECO:0007669"/>
    <property type="project" value="InterPro"/>
</dbReference>
<dbReference type="InterPro" id="IPR041605">
    <property type="entry name" value="Exo_C"/>
</dbReference>
<dbReference type="InterPro" id="IPR044876">
    <property type="entry name" value="HRDC_dom_sf"/>
</dbReference>
<proteinExistence type="predicted"/>
<dbReference type="InterPro" id="IPR002562">
    <property type="entry name" value="3'-5'_exonuclease_dom"/>
</dbReference>
<dbReference type="PANTHER" id="PTHR47649:SF1">
    <property type="entry name" value="RIBONUCLEASE D"/>
    <property type="match status" value="1"/>
</dbReference>
<dbReference type="Gene3D" id="1.10.150.80">
    <property type="entry name" value="HRDC domain"/>
    <property type="match status" value="2"/>
</dbReference>
<keyword evidence="3" id="KW-1185">Reference proteome</keyword>
<dbReference type="SMART" id="SM00474">
    <property type="entry name" value="35EXOc"/>
    <property type="match status" value="1"/>
</dbReference>
<dbReference type="Pfam" id="PF18305">
    <property type="entry name" value="DNA_pol_A_exoN"/>
    <property type="match status" value="1"/>
</dbReference>
<dbReference type="AlphaFoldDB" id="A0A1Q5PXY0"/>
<dbReference type="SMART" id="SM00341">
    <property type="entry name" value="HRDC"/>
    <property type="match status" value="1"/>
</dbReference>
<dbReference type="GO" id="GO:0000166">
    <property type="term" value="F:nucleotide binding"/>
    <property type="evidence" value="ECO:0007669"/>
    <property type="project" value="InterPro"/>
</dbReference>
<dbReference type="InterPro" id="IPR036397">
    <property type="entry name" value="RNaseH_sf"/>
</dbReference>
<feature type="domain" description="HRDC" evidence="1">
    <location>
        <begin position="233"/>
        <end position="313"/>
    </location>
</feature>
<evidence type="ECO:0000313" key="3">
    <source>
        <dbReference type="Proteomes" id="UP000185612"/>
    </source>
</evidence>
<dbReference type="SUPFAM" id="SSF47819">
    <property type="entry name" value="HRDC-like"/>
    <property type="match status" value="1"/>
</dbReference>
<dbReference type="CDD" id="cd06142">
    <property type="entry name" value="RNaseD_exo"/>
    <property type="match status" value="1"/>
</dbReference>
<dbReference type="Pfam" id="PF01612">
    <property type="entry name" value="DNA_pol_A_exo1"/>
    <property type="match status" value="1"/>
</dbReference>
<dbReference type="PROSITE" id="PS50967">
    <property type="entry name" value="HRDC"/>
    <property type="match status" value="1"/>
</dbReference>
<dbReference type="GO" id="GO:0008408">
    <property type="term" value="F:3'-5' exonuclease activity"/>
    <property type="evidence" value="ECO:0007669"/>
    <property type="project" value="InterPro"/>
</dbReference>
<dbReference type="GO" id="GO:0003676">
    <property type="term" value="F:nucleic acid binding"/>
    <property type="evidence" value="ECO:0007669"/>
    <property type="project" value="InterPro"/>
</dbReference>
<dbReference type="InterPro" id="IPR002121">
    <property type="entry name" value="HRDC_dom"/>
</dbReference>
<protein>
    <recommendedName>
        <fullName evidence="1">HRDC domain-containing protein</fullName>
    </recommendedName>
</protein>
<organism evidence="2 3">
    <name type="scientific">Buchananella hordeovulneris</name>
    <dbReference type="NCBI Taxonomy" id="52770"/>
    <lineage>
        <taxon>Bacteria</taxon>
        <taxon>Bacillati</taxon>
        <taxon>Actinomycetota</taxon>
        <taxon>Actinomycetes</taxon>
        <taxon>Actinomycetales</taxon>
        <taxon>Actinomycetaceae</taxon>
        <taxon>Buchananella</taxon>
    </lineage>
</organism>
<evidence type="ECO:0000313" key="2">
    <source>
        <dbReference type="EMBL" id="OKL52473.1"/>
    </source>
</evidence>
<dbReference type="InterPro" id="IPR010997">
    <property type="entry name" value="HRDC-like_sf"/>
</dbReference>
<gene>
    <name evidence="2" type="ORF">BSZ40_03165</name>
</gene>